<dbReference type="InterPro" id="IPR016039">
    <property type="entry name" value="Thiolase-like"/>
</dbReference>
<dbReference type="GO" id="GO:0044550">
    <property type="term" value="P:secondary metabolite biosynthetic process"/>
    <property type="evidence" value="ECO:0007669"/>
    <property type="project" value="TreeGrafter"/>
</dbReference>
<dbReference type="PANTHER" id="PTHR43775">
    <property type="entry name" value="FATTY ACID SYNTHASE"/>
    <property type="match status" value="1"/>
</dbReference>
<dbReference type="GO" id="GO:0004312">
    <property type="term" value="F:fatty acid synthase activity"/>
    <property type="evidence" value="ECO:0007669"/>
    <property type="project" value="TreeGrafter"/>
</dbReference>
<dbReference type="CDD" id="cd00833">
    <property type="entry name" value="PKS"/>
    <property type="match status" value="1"/>
</dbReference>
<dbReference type="GO" id="GO:0006633">
    <property type="term" value="P:fatty acid biosynthetic process"/>
    <property type="evidence" value="ECO:0007669"/>
    <property type="project" value="TreeGrafter"/>
</dbReference>
<evidence type="ECO:0000313" key="5">
    <source>
        <dbReference type="EMBL" id="KAJ8068179.1"/>
    </source>
</evidence>
<keyword evidence="2" id="KW-0597">Phosphoprotein</keyword>
<dbReference type="InterPro" id="IPR050091">
    <property type="entry name" value="PKS_NRPS_Biosynth_Enz"/>
</dbReference>
<accession>A0A9X0DM47</accession>
<dbReference type="AlphaFoldDB" id="A0A9X0DM47"/>
<protein>
    <recommendedName>
        <fullName evidence="4">Ketosynthase family 3 (KS3) domain-containing protein</fullName>
    </recommendedName>
</protein>
<sequence length="156" mass="17171">MIADYDQIMMRDSIVGLSTYHGSRTSHAIFSNRISYFFDWHGTSMTIDIECSASLVLLHQAVQQLRMGISRISIAGGANLIMDSKCFIFLSSLNRLSPDRRFRMWDADAKGYARGEGIGAVVLKTLSSALEDGGDIESLIRETGRAQDGKTQGITS</sequence>
<reference evidence="5" key="1">
    <citation type="submission" date="2022-11" db="EMBL/GenBank/DDBJ databases">
        <title>Genome Resource of Sclerotinia nivalis Strain SnTB1, a Plant Pathogen Isolated from American Ginseng.</title>
        <authorList>
            <person name="Fan S."/>
        </authorList>
    </citation>
    <scope>NUCLEOTIDE SEQUENCE</scope>
    <source>
        <strain evidence="5">SnTB1</strain>
    </source>
</reference>
<dbReference type="EMBL" id="JAPEIS010000003">
    <property type="protein sequence ID" value="KAJ8068179.1"/>
    <property type="molecule type" value="Genomic_DNA"/>
</dbReference>
<feature type="domain" description="Ketosynthase family 3 (KS3)" evidence="4">
    <location>
        <begin position="1"/>
        <end position="156"/>
    </location>
</feature>
<evidence type="ECO:0000256" key="2">
    <source>
        <dbReference type="ARBA" id="ARBA00022553"/>
    </source>
</evidence>
<evidence type="ECO:0000313" key="6">
    <source>
        <dbReference type="Proteomes" id="UP001152300"/>
    </source>
</evidence>
<dbReference type="Proteomes" id="UP001152300">
    <property type="component" value="Unassembled WGS sequence"/>
</dbReference>
<comment type="caution">
    <text evidence="5">The sequence shown here is derived from an EMBL/GenBank/DDBJ whole genome shotgun (WGS) entry which is preliminary data.</text>
</comment>
<dbReference type="PROSITE" id="PS52004">
    <property type="entry name" value="KS3_2"/>
    <property type="match status" value="1"/>
</dbReference>
<gene>
    <name evidence="5" type="ORF">OCU04_003749</name>
</gene>
<dbReference type="PANTHER" id="PTHR43775:SF20">
    <property type="entry name" value="HYBRID PKS-NRPS SYNTHETASE APDA"/>
    <property type="match status" value="1"/>
</dbReference>
<keyword evidence="3" id="KW-0808">Transferase</keyword>
<dbReference type="Pfam" id="PF00109">
    <property type="entry name" value="ketoacyl-synt"/>
    <property type="match status" value="1"/>
</dbReference>
<dbReference type="OrthoDB" id="329835at2759"/>
<dbReference type="InterPro" id="IPR020841">
    <property type="entry name" value="PKS_Beta-ketoAc_synthase_dom"/>
</dbReference>
<keyword evidence="1" id="KW-0596">Phosphopantetheine</keyword>
<organism evidence="5 6">
    <name type="scientific">Sclerotinia nivalis</name>
    <dbReference type="NCBI Taxonomy" id="352851"/>
    <lineage>
        <taxon>Eukaryota</taxon>
        <taxon>Fungi</taxon>
        <taxon>Dikarya</taxon>
        <taxon>Ascomycota</taxon>
        <taxon>Pezizomycotina</taxon>
        <taxon>Leotiomycetes</taxon>
        <taxon>Helotiales</taxon>
        <taxon>Sclerotiniaceae</taxon>
        <taxon>Sclerotinia</taxon>
    </lineage>
</organism>
<evidence type="ECO:0000259" key="4">
    <source>
        <dbReference type="PROSITE" id="PS52004"/>
    </source>
</evidence>
<keyword evidence="6" id="KW-1185">Reference proteome</keyword>
<evidence type="ECO:0000256" key="1">
    <source>
        <dbReference type="ARBA" id="ARBA00022450"/>
    </source>
</evidence>
<proteinExistence type="predicted"/>
<dbReference type="SMART" id="SM00825">
    <property type="entry name" value="PKS_KS"/>
    <property type="match status" value="1"/>
</dbReference>
<dbReference type="Gene3D" id="3.40.47.10">
    <property type="match status" value="1"/>
</dbReference>
<dbReference type="SUPFAM" id="SSF53901">
    <property type="entry name" value="Thiolase-like"/>
    <property type="match status" value="1"/>
</dbReference>
<name>A0A9X0DM47_9HELO</name>
<evidence type="ECO:0000256" key="3">
    <source>
        <dbReference type="ARBA" id="ARBA00022679"/>
    </source>
</evidence>
<dbReference type="InterPro" id="IPR014030">
    <property type="entry name" value="Ketoacyl_synth_N"/>
</dbReference>